<evidence type="ECO:0000259" key="2">
    <source>
        <dbReference type="Pfam" id="PF13449"/>
    </source>
</evidence>
<dbReference type="EMBL" id="JWSY01000003">
    <property type="protein sequence ID" value="KIC60827.1"/>
    <property type="molecule type" value="Genomic_DNA"/>
</dbReference>
<feature type="chain" id="PRO_5002086123" evidence="1">
    <location>
        <begin position="21"/>
        <end position="324"/>
    </location>
</feature>
<evidence type="ECO:0000313" key="4">
    <source>
        <dbReference type="Proteomes" id="UP000031166"/>
    </source>
</evidence>
<evidence type="ECO:0000256" key="1">
    <source>
        <dbReference type="SAM" id="SignalP"/>
    </source>
</evidence>
<feature type="domain" description="Phytase-like" evidence="2">
    <location>
        <begin position="75"/>
        <end position="310"/>
    </location>
</feature>
<protein>
    <submittedName>
        <fullName evidence="3">Tat pathway signal protein</fullName>
    </submittedName>
</protein>
<evidence type="ECO:0000313" key="3">
    <source>
        <dbReference type="EMBL" id="KIC60827.1"/>
    </source>
</evidence>
<accession>A0A0B4CWS9</accession>
<dbReference type="InterPro" id="IPR027372">
    <property type="entry name" value="Phytase-like_dom"/>
</dbReference>
<organism evidence="3 4">
    <name type="scientific">Brevundimonas nasdae</name>
    <dbReference type="NCBI Taxonomy" id="172043"/>
    <lineage>
        <taxon>Bacteria</taxon>
        <taxon>Pseudomonadati</taxon>
        <taxon>Pseudomonadota</taxon>
        <taxon>Alphaproteobacteria</taxon>
        <taxon>Caulobacterales</taxon>
        <taxon>Caulobacteraceae</taxon>
        <taxon>Brevundimonas</taxon>
    </lineage>
</organism>
<dbReference type="STRING" id="172043.RM53_01720"/>
<dbReference type="Proteomes" id="UP000031166">
    <property type="component" value="Unassembled WGS sequence"/>
</dbReference>
<name>A0A0B4CWS9_9CAUL</name>
<feature type="signal peptide" evidence="1">
    <location>
        <begin position="1"/>
        <end position="20"/>
    </location>
</feature>
<sequence>MSRFGRLASIWIALSLSACAASLGAPRPYPLSSDGWTPQVAELRSVSLGLPGGTQLADGVTFAGGLQVSAAPTSPLHSLSDLKLTGDGGFVTVSDTGDLVRGDIRLDARGRLVGLDHFRSRRLTLQDGAAISDKSDGDAEGLAITPSGDLLVSFERRHRIWNYGPLSALRTQPTPVRSPDFAFAENDGMEGLAAAPGGWRVSGEAGGVWDCTAARCTVVSAPPATPIPDSEYRITGLDRDPSGAGWFVVQRLYRAPIDMRARVRRMAPDGTLGPVLIELKLPGTTDNFEGIAAETRNGRTRLYILSDDNFNPAQRTLMLAFDLR</sequence>
<proteinExistence type="predicted"/>
<reference evidence="3 4" key="1">
    <citation type="submission" date="2014-12" db="EMBL/GenBank/DDBJ databases">
        <title>Genome sequencing of Brevundimonas nasdae TPW30.</title>
        <authorList>
            <person name="Tan P.W."/>
            <person name="Chan K.-G."/>
        </authorList>
    </citation>
    <scope>NUCLEOTIDE SEQUENCE [LARGE SCALE GENOMIC DNA]</scope>
    <source>
        <strain evidence="3 4">TPW30</strain>
    </source>
</reference>
<dbReference type="PIRSF" id="PIRSF031900">
    <property type="entry name" value="UCP031900"/>
    <property type="match status" value="1"/>
</dbReference>
<dbReference type="AlphaFoldDB" id="A0A0B4CWS9"/>
<dbReference type="InterPro" id="IPR014567">
    <property type="entry name" value="UCP031900"/>
</dbReference>
<dbReference type="Pfam" id="PF13449">
    <property type="entry name" value="Phytase-like"/>
    <property type="match status" value="1"/>
</dbReference>
<dbReference type="RefSeq" id="WP_039243929.1">
    <property type="nucleotide sequence ID" value="NZ_JWSY01000003.1"/>
</dbReference>
<gene>
    <name evidence="3" type="ORF">RM53_01720</name>
</gene>
<comment type="caution">
    <text evidence="3">The sequence shown here is derived from an EMBL/GenBank/DDBJ whole genome shotgun (WGS) entry which is preliminary data.</text>
</comment>
<dbReference type="PROSITE" id="PS51257">
    <property type="entry name" value="PROKAR_LIPOPROTEIN"/>
    <property type="match status" value="1"/>
</dbReference>
<dbReference type="SUPFAM" id="SSF50956">
    <property type="entry name" value="Thermostable phytase (3-phytase)"/>
    <property type="match status" value="1"/>
</dbReference>
<keyword evidence="1" id="KW-0732">Signal</keyword>